<sequence>MYKEGESTADIGKRANVSAWYVNQLLKENNVERRPRGSWKRIYQLNEHYFKTWSNNMSYILGFFIADGTVARDSQFISISQKEKYILENIKKEMDSNQPLYQNKKTRVYILPLNNKIMKEDIINIHGIIPNKSSSAKFPNVPEEYMSHFVRGYFDGDGYINYEKYTLTFVGDSKAFMDSLMEILSSKGLKT</sequence>
<organism evidence="2 3">
    <name type="scientific">Virgibacillus profundi</name>
    <dbReference type="NCBI Taxonomy" id="2024555"/>
    <lineage>
        <taxon>Bacteria</taxon>
        <taxon>Bacillati</taxon>
        <taxon>Bacillota</taxon>
        <taxon>Bacilli</taxon>
        <taxon>Bacillales</taxon>
        <taxon>Bacillaceae</taxon>
        <taxon>Virgibacillus</taxon>
    </lineage>
</organism>
<evidence type="ECO:0000313" key="3">
    <source>
        <dbReference type="Proteomes" id="UP000218887"/>
    </source>
</evidence>
<dbReference type="EMBL" id="NPOA01000007">
    <property type="protein sequence ID" value="PAV29428.1"/>
    <property type="molecule type" value="Genomic_DNA"/>
</dbReference>
<keyword evidence="3" id="KW-1185">Reference proteome</keyword>
<dbReference type="Gene3D" id="3.10.28.10">
    <property type="entry name" value="Homing endonucleases"/>
    <property type="match status" value="1"/>
</dbReference>
<accession>A0A2A2IDH5</accession>
<dbReference type="PRINTS" id="PR00379">
    <property type="entry name" value="INTEIN"/>
</dbReference>
<dbReference type="GO" id="GO:0004519">
    <property type="term" value="F:endonuclease activity"/>
    <property type="evidence" value="ECO:0007669"/>
    <property type="project" value="InterPro"/>
</dbReference>
<dbReference type="SUPFAM" id="SSF55608">
    <property type="entry name" value="Homing endonucleases"/>
    <property type="match status" value="2"/>
</dbReference>
<dbReference type="Proteomes" id="UP000218887">
    <property type="component" value="Unassembled WGS sequence"/>
</dbReference>
<feature type="domain" description="DOD-type homing endonuclease" evidence="1">
    <location>
        <begin position="60"/>
        <end position="189"/>
    </location>
</feature>
<dbReference type="InterPro" id="IPR006142">
    <property type="entry name" value="INTEIN"/>
</dbReference>
<dbReference type="PROSITE" id="PS50819">
    <property type="entry name" value="INTEIN_ENDONUCLEASE"/>
    <property type="match status" value="1"/>
</dbReference>
<dbReference type="InterPro" id="IPR027434">
    <property type="entry name" value="Homing_endonucl"/>
</dbReference>
<reference evidence="2 3" key="1">
    <citation type="submission" date="2017-08" db="EMBL/GenBank/DDBJ databases">
        <title>Virgibacillus indicus sp. nov. and Virgibacillus profoundi sp. nov, two moderately halophilic bacteria isolated from marine sediment by using the Microfluidic Streak Plate.</title>
        <authorList>
            <person name="Xu B."/>
            <person name="Hu B."/>
            <person name="Wang J."/>
            <person name="Zhu Y."/>
            <person name="Huang L."/>
            <person name="Du W."/>
            <person name="Huang Y."/>
        </authorList>
    </citation>
    <scope>NUCLEOTIDE SEQUENCE [LARGE SCALE GENOMIC DNA]</scope>
    <source>
        <strain evidence="2 3">IO3-P3-H5</strain>
    </source>
</reference>
<protein>
    <recommendedName>
        <fullName evidence="1">DOD-type homing endonuclease domain-containing protein</fullName>
    </recommendedName>
</protein>
<dbReference type="AlphaFoldDB" id="A0A2A2IDH5"/>
<evidence type="ECO:0000259" key="1">
    <source>
        <dbReference type="PROSITE" id="PS50819"/>
    </source>
</evidence>
<comment type="caution">
    <text evidence="2">The sequence shown here is derived from an EMBL/GenBank/DDBJ whole genome shotgun (WGS) entry which is preliminary data.</text>
</comment>
<dbReference type="GO" id="GO:0016539">
    <property type="term" value="P:intein-mediated protein splicing"/>
    <property type="evidence" value="ECO:0007669"/>
    <property type="project" value="InterPro"/>
</dbReference>
<evidence type="ECO:0000313" key="2">
    <source>
        <dbReference type="EMBL" id="PAV29428.1"/>
    </source>
</evidence>
<dbReference type="InterPro" id="IPR004042">
    <property type="entry name" value="Intein_endonuc_central"/>
</dbReference>
<dbReference type="InterPro" id="IPR004860">
    <property type="entry name" value="LAGLIDADG_dom"/>
</dbReference>
<gene>
    <name evidence="2" type="ORF">CIL05_11210</name>
</gene>
<dbReference type="Gene3D" id="1.10.10.60">
    <property type="entry name" value="Homeodomain-like"/>
    <property type="match status" value="1"/>
</dbReference>
<proteinExistence type="predicted"/>
<name>A0A2A2IDH5_9BACI</name>
<dbReference type="Pfam" id="PF14528">
    <property type="entry name" value="LAGLIDADG_3"/>
    <property type="match status" value="2"/>
</dbReference>